<protein>
    <recommendedName>
        <fullName evidence="2">Chitin-binding type-4 domain-containing protein</fullName>
    </recommendedName>
</protein>
<feature type="signal peptide" evidence="1">
    <location>
        <begin position="1"/>
        <end position="21"/>
    </location>
</feature>
<dbReference type="Proteomes" id="UP000285301">
    <property type="component" value="Unassembled WGS sequence"/>
</dbReference>
<feature type="domain" description="Chitin-binding type-4" evidence="2">
    <location>
        <begin position="22"/>
        <end position="215"/>
    </location>
</feature>
<gene>
    <name evidence="3" type="ORF">B4U79_05302</name>
</gene>
<dbReference type="InterPro" id="IPR004302">
    <property type="entry name" value="Cellulose/chitin-bd_N"/>
</dbReference>
<dbReference type="STRING" id="1965070.A0A3S3PNU8"/>
<keyword evidence="1" id="KW-0732">Signal</keyword>
<dbReference type="Pfam" id="PF03067">
    <property type="entry name" value="LPMO_10"/>
    <property type="match status" value="1"/>
</dbReference>
<evidence type="ECO:0000313" key="3">
    <source>
        <dbReference type="EMBL" id="RWS05278.1"/>
    </source>
</evidence>
<feature type="chain" id="PRO_5018668750" description="Chitin-binding type-4 domain-containing protein" evidence="1">
    <location>
        <begin position="22"/>
        <end position="219"/>
    </location>
</feature>
<organism evidence="3 4">
    <name type="scientific">Dinothrombium tinctorium</name>
    <dbReference type="NCBI Taxonomy" id="1965070"/>
    <lineage>
        <taxon>Eukaryota</taxon>
        <taxon>Metazoa</taxon>
        <taxon>Ecdysozoa</taxon>
        <taxon>Arthropoda</taxon>
        <taxon>Chelicerata</taxon>
        <taxon>Arachnida</taxon>
        <taxon>Acari</taxon>
        <taxon>Acariformes</taxon>
        <taxon>Trombidiformes</taxon>
        <taxon>Prostigmata</taxon>
        <taxon>Anystina</taxon>
        <taxon>Parasitengona</taxon>
        <taxon>Trombidioidea</taxon>
        <taxon>Trombidiidae</taxon>
        <taxon>Dinothrombium</taxon>
    </lineage>
</organism>
<proteinExistence type="predicted"/>
<evidence type="ECO:0000256" key="1">
    <source>
        <dbReference type="SAM" id="SignalP"/>
    </source>
</evidence>
<dbReference type="OrthoDB" id="64893at2759"/>
<keyword evidence="4" id="KW-1185">Reference proteome</keyword>
<comment type="caution">
    <text evidence="3">The sequence shown here is derived from an EMBL/GenBank/DDBJ whole genome shotgun (WGS) entry which is preliminary data.</text>
</comment>
<evidence type="ECO:0000259" key="2">
    <source>
        <dbReference type="Pfam" id="PF03067"/>
    </source>
</evidence>
<accession>A0A3S3PNU8</accession>
<dbReference type="AlphaFoldDB" id="A0A3S3PNU8"/>
<dbReference type="EMBL" id="NCKU01004905">
    <property type="protein sequence ID" value="RWS05278.1"/>
    <property type="molecule type" value="Genomic_DNA"/>
</dbReference>
<reference evidence="3 4" key="1">
    <citation type="journal article" date="2018" name="Gigascience">
        <title>Genomes of trombidid mites reveal novel predicted allergens and laterally-transferred genes associated with secondary metabolism.</title>
        <authorList>
            <person name="Dong X."/>
            <person name="Chaisiri K."/>
            <person name="Xia D."/>
            <person name="Armstrong S.D."/>
            <person name="Fang Y."/>
            <person name="Donnelly M.J."/>
            <person name="Kadowaki T."/>
            <person name="McGarry J.W."/>
            <person name="Darby A.C."/>
            <person name="Makepeace B.L."/>
        </authorList>
    </citation>
    <scope>NUCLEOTIDE SEQUENCE [LARGE SCALE GENOMIC DNA]</scope>
    <source>
        <strain evidence="3">UoL-WK</strain>
    </source>
</reference>
<sequence>MISRLLQLTVLSLLSIDLARAHGFLRKPCSRSSCWRFGHKTPANYNDNEVFCGRALSIPTDEATPGCGVCGDPIKGARLNEWPSGRYAQNVVISESYKSGSNITVEVHISANHGGIFTFKLCSADNRTKEVTQECLDQHSLRVLEPKYALDDYHYQLTRGGLVQIKLQLPKIICKRCVLQWTWKSTNNWGRCKKWQNKFHFKCGKGEVFRNCADIEILP</sequence>
<evidence type="ECO:0000313" key="4">
    <source>
        <dbReference type="Proteomes" id="UP000285301"/>
    </source>
</evidence>
<name>A0A3S3PNU8_9ACAR</name>